<dbReference type="CDD" id="cd19540">
    <property type="entry name" value="LCL_NRPS-like"/>
    <property type="match status" value="1"/>
</dbReference>
<protein>
    <submittedName>
        <fullName evidence="2">Condensation domain-containing protein</fullName>
    </submittedName>
</protein>
<dbReference type="Pfam" id="PF00668">
    <property type="entry name" value="Condensation"/>
    <property type="match status" value="1"/>
</dbReference>
<sequence>MIPLSFAQQRLWFIGQLEGPSPLYNMPTVLRLSGEVDPAVLASALQDVIGRHEVLRTVFPTAADGQPFQKILPLEEMDWNLDVVEVPAADMESAIDDATGYLFDLATEVPIRARLISAGPAEHVLVVVVHHIASDGWSMGPLGRDLSAAYTARCEGLAPVWEPLPVQYADYTLWQRELLGSEDDPDSVISRQVDYWREALAGIPEELTLPTDRPRPTVASHRGHTVPFEMSAETHARLQALVLEQGVTVFMVVQAALAVLLSKLGAGDDIPVGAAVAGRTEAALDDLVGFFVNTLVMRTDLSGDPTFIEVLDRVRQTTLAGFEHQDVPFERLVEELAPARSLSRHPLFQVMLTVQNNAEAVLNLPGIQAGWQAASTASTSAARFDLDLSLGEVFGTNGVPAGLRGWVTGSADLFDPQTVVVFVERLVRVLEAVAADPSVLVSGVDVMDAGERRRVLVEWNDTDTVVPRALVPGLFAGQVARTPDAPAVV</sequence>
<dbReference type="PANTHER" id="PTHR45527:SF1">
    <property type="entry name" value="FATTY ACID SYNTHASE"/>
    <property type="match status" value="1"/>
</dbReference>
<dbReference type="Proteomes" id="UP001474181">
    <property type="component" value="Unassembled WGS sequence"/>
</dbReference>
<dbReference type="Gene3D" id="3.30.559.30">
    <property type="entry name" value="Nonribosomal peptide synthetase, condensation domain"/>
    <property type="match status" value="1"/>
</dbReference>
<gene>
    <name evidence="2" type="ORF">ABT404_49285</name>
</gene>
<dbReference type="InterPro" id="IPR001242">
    <property type="entry name" value="Condensation_dom"/>
</dbReference>
<dbReference type="RefSeq" id="WP_350791742.1">
    <property type="nucleotide sequence ID" value="NZ_JBEPEK010000794.1"/>
</dbReference>
<comment type="caution">
    <text evidence="2">The sequence shown here is derived from an EMBL/GenBank/DDBJ whole genome shotgun (WGS) entry which is preliminary data.</text>
</comment>
<dbReference type="EMBL" id="JBEPEK010000794">
    <property type="protein sequence ID" value="MER7187372.1"/>
    <property type="molecule type" value="Genomic_DNA"/>
</dbReference>
<name>A0ABV1XEI3_9ACTN</name>
<accession>A0ABV1XEI3</accession>
<dbReference type="SUPFAM" id="SSF52777">
    <property type="entry name" value="CoA-dependent acyltransferases"/>
    <property type="match status" value="2"/>
</dbReference>
<evidence type="ECO:0000313" key="2">
    <source>
        <dbReference type="EMBL" id="MER7187372.1"/>
    </source>
</evidence>
<feature type="domain" description="Condensation" evidence="1">
    <location>
        <begin position="1"/>
        <end position="454"/>
    </location>
</feature>
<proteinExistence type="predicted"/>
<feature type="non-terminal residue" evidence="2">
    <location>
        <position position="489"/>
    </location>
</feature>
<dbReference type="InterPro" id="IPR023213">
    <property type="entry name" value="CAT-like_dom_sf"/>
</dbReference>
<dbReference type="PANTHER" id="PTHR45527">
    <property type="entry name" value="NONRIBOSOMAL PEPTIDE SYNTHETASE"/>
    <property type="match status" value="1"/>
</dbReference>
<evidence type="ECO:0000259" key="1">
    <source>
        <dbReference type="Pfam" id="PF00668"/>
    </source>
</evidence>
<evidence type="ECO:0000313" key="3">
    <source>
        <dbReference type="Proteomes" id="UP001474181"/>
    </source>
</evidence>
<keyword evidence="3" id="KW-1185">Reference proteome</keyword>
<organism evidence="2 3">
    <name type="scientific">Streptomyces hyaluromycini</name>
    <dbReference type="NCBI Taxonomy" id="1377993"/>
    <lineage>
        <taxon>Bacteria</taxon>
        <taxon>Bacillati</taxon>
        <taxon>Actinomycetota</taxon>
        <taxon>Actinomycetes</taxon>
        <taxon>Kitasatosporales</taxon>
        <taxon>Streptomycetaceae</taxon>
        <taxon>Streptomyces</taxon>
    </lineage>
</organism>
<reference evidence="2 3" key="1">
    <citation type="submission" date="2024-06" db="EMBL/GenBank/DDBJ databases">
        <title>The Natural Products Discovery Center: Release of the First 8490 Sequenced Strains for Exploring Actinobacteria Biosynthetic Diversity.</title>
        <authorList>
            <person name="Kalkreuter E."/>
            <person name="Kautsar S.A."/>
            <person name="Yang D."/>
            <person name="Bader C.D."/>
            <person name="Teijaro C.N."/>
            <person name="Fluegel L."/>
            <person name="Davis C.M."/>
            <person name="Simpson J.R."/>
            <person name="Lauterbach L."/>
            <person name="Steele A.D."/>
            <person name="Gui C."/>
            <person name="Meng S."/>
            <person name="Li G."/>
            <person name="Viehrig K."/>
            <person name="Ye F."/>
            <person name="Su P."/>
            <person name="Kiefer A.F."/>
            <person name="Nichols A."/>
            <person name="Cepeda A.J."/>
            <person name="Yan W."/>
            <person name="Fan B."/>
            <person name="Jiang Y."/>
            <person name="Adhikari A."/>
            <person name="Zheng C.-J."/>
            <person name="Schuster L."/>
            <person name="Cowan T.M."/>
            <person name="Smanski M.J."/>
            <person name="Chevrette M.G."/>
            <person name="De Carvalho L.P.S."/>
            <person name="Shen B."/>
        </authorList>
    </citation>
    <scope>NUCLEOTIDE SEQUENCE [LARGE SCALE GENOMIC DNA]</scope>
    <source>
        <strain evidence="2 3">NPDC000234</strain>
    </source>
</reference>
<dbReference type="Gene3D" id="3.30.559.10">
    <property type="entry name" value="Chloramphenicol acetyltransferase-like domain"/>
    <property type="match status" value="1"/>
</dbReference>